<protein>
    <submittedName>
        <fullName evidence="1">Uncharacterized protein</fullName>
    </submittedName>
</protein>
<comment type="caution">
    <text evidence="1">The sequence shown here is derived from an EMBL/GenBank/DDBJ whole genome shotgun (WGS) entry which is preliminary data.</text>
</comment>
<organism evidence="1 2">
    <name type="scientific">Olea europaea subsp. europaea</name>
    <dbReference type="NCBI Taxonomy" id="158383"/>
    <lineage>
        <taxon>Eukaryota</taxon>
        <taxon>Viridiplantae</taxon>
        <taxon>Streptophyta</taxon>
        <taxon>Embryophyta</taxon>
        <taxon>Tracheophyta</taxon>
        <taxon>Spermatophyta</taxon>
        <taxon>Magnoliopsida</taxon>
        <taxon>eudicotyledons</taxon>
        <taxon>Gunneridae</taxon>
        <taxon>Pentapetalae</taxon>
        <taxon>asterids</taxon>
        <taxon>lamiids</taxon>
        <taxon>Lamiales</taxon>
        <taxon>Oleaceae</taxon>
        <taxon>Oleeae</taxon>
        <taxon>Olea</taxon>
    </lineage>
</organism>
<reference evidence="1 2" key="1">
    <citation type="submission" date="2019-12" db="EMBL/GenBank/DDBJ databases">
        <authorList>
            <person name="Alioto T."/>
            <person name="Alioto T."/>
            <person name="Gomez Garrido J."/>
        </authorList>
    </citation>
    <scope>NUCLEOTIDE SEQUENCE [LARGE SCALE GENOMIC DNA]</scope>
</reference>
<proteinExistence type="predicted"/>
<evidence type="ECO:0000313" key="1">
    <source>
        <dbReference type="EMBL" id="CAA3011831.1"/>
    </source>
</evidence>
<dbReference type="AlphaFoldDB" id="A0A8S0TZR5"/>
<dbReference type="EMBL" id="CACTIH010007381">
    <property type="protein sequence ID" value="CAA3011831.1"/>
    <property type="molecule type" value="Genomic_DNA"/>
</dbReference>
<keyword evidence="2" id="KW-1185">Reference proteome</keyword>
<accession>A0A8S0TZR5</accession>
<name>A0A8S0TZR5_OLEEU</name>
<evidence type="ECO:0000313" key="2">
    <source>
        <dbReference type="Proteomes" id="UP000594638"/>
    </source>
</evidence>
<dbReference type="Proteomes" id="UP000594638">
    <property type="component" value="Unassembled WGS sequence"/>
</dbReference>
<gene>
    <name evidence="1" type="ORF">OLEA9_A019683</name>
</gene>
<sequence length="82" mass="8874">METKIKLRPFGRFPSETNSLDRWGKDATGFYLVGVEGLDVDLGIEEFEFADICGLEVGVNGCMLLGSSMEDVLGEGRGLEGV</sequence>
<dbReference type="Gramene" id="OE9A019683T1">
    <property type="protein sequence ID" value="OE9A019683C1"/>
    <property type="gene ID" value="OE9A019683"/>
</dbReference>